<dbReference type="InterPro" id="IPR036388">
    <property type="entry name" value="WH-like_DNA-bd_sf"/>
</dbReference>
<dbReference type="Pfam" id="PF03704">
    <property type="entry name" value="BTAD"/>
    <property type="match status" value="1"/>
</dbReference>
<gene>
    <name evidence="8" type="ORF">OUY22_09435</name>
</gene>
<comment type="similarity">
    <text evidence="1">Belongs to the AfsR/DnrI/RedD regulatory family.</text>
</comment>
<evidence type="ECO:0000256" key="4">
    <source>
        <dbReference type="ARBA" id="ARBA00023163"/>
    </source>
</evidence>
<dbReference type="Gene3D" id="1.25.40.10">
    <property type="entry name" value="Tetratricopeptide repeat domain"/>
    <property type="match status" value="2"/>
</dbReference>
<dbReference type="PANTHER" id="PTHR35807">
    <property type="entry name" value="TRANSCRIPTIONAL REGULATOR REDD-RELATED"/>
    <property type="match status" value="1"/>
</dbReference>
<dbReference type="InterPro" id="IPR019734">
    <property type="entry name" value="TPR_rpt"/>
</dbReference>
<evidence type="ECO:0000256" key="1">
    <source>
        <dbReference type="ARBA" id="ARBA00005820"/>
    </source>
</evidence>
<dbReference type="InterPro" id="IPR027417">
    <property type="entry name" value="P-loop_NTPase"/>
</dbReference>
<dbReference type="InterPro" id="IPR001867">
    <property type="entry name" value="OmpR/PhoB-type_DNA-bd"/>
</dbReference>
<keyword evidence="3 6" id="KW-0238">DNA-binding</keyword>
<dbReference type="PRINTS" id="PR00364">
    <property type="entry name" value="DISEASERSIST"/>
</dbReference>
<dbReference type="SUPFAM" id="SSF46894">
    <property type="entry name" value="C-terminal effector domain of the bipartite response regulators"/>
    <property type="match status" value="1"/>
</dbReference>
<evidence type="ECO:0000313" key="8">
    <source>
        <dbReference type="EMBL" id="MDA0633639.1"/>
    </source>
</evidence>
<feature type="DNA-binding region" description="OmpR/PhoB-type" evidence="6">
    <location>
        <begin position="1"/>
        <end position="106"/>
    </location>
</feature>
<feature type="repeat" description="TPR" evidence="5">
    <location>
        <begin position="850"/>
        <end position="883"/>
    </location>
</feature>
<dbReference type="Gene3D" id="3.40.50.300">
    <property type="entry name" value="P-loop containing nucleotide triphosphate hydrolases"/>
    <property type="match status" value="1"/>
</dbReference>
<dbReference type="Gene3D" id="1.10.10.10">
    <property type="entry name" value="Winged helix-like DNA-binding domain superfamily/Winged helix DNA-binding domain"/>
    <property type="match status" value="1"/>
</dbReference>
<dbReference type="Pfam" id="PF13424">
    <property type="entry name" value="TPR_12"/>
    <property type="match status" value="2"/>
</dbReference>
<reference evidence="8" key="1">
    <citation type="submission" date="2022-11" db="EMBL/GenBank/DDBJ databases">
        <title>Nonomuraea corallina sp. nov., a new species of the genus Nonomuraea isolated from sea side sediment in Thai sea.</title>
        <authorList>
            <person name="Ngamcharungchit C."/>
            <person name="Matsumoto A."/>
            <person name="Suriyachadkun C."/>
            <person name="Panbangred W."/>
            <person name="Inahashi Y."/>
            <person name="Intra B."/>
        </authorList>
    </citation>
    <scope>NUCLEOTIDE SEQUENCE</scope>
    <source>
        <strain evidence="8">MCN248</strain>
    </source>
</reference>
<sequence length="951" mass="102068">MSTGDAAGWGDVRVLGPLEVRVAGEALDLGGRRLRLLFALLTADAGRVVTVRALAEGLWGLDAPPDAHRTVRTYVSRMRKVLSPADRAEPQTALISTHPSGYVLRLEADGLDAARFERLTAEGRALVAEQPSIARERLSAALSLWRGDAYGEFAEVALLRQEATRLNQLRLRAVEDRIDAELAIGAGEALVGELLTLTERHPGHERLWGQLMIALCRGSRHAEALEMYVRARAALIEQSGMEPSPALAEIHRQVLSHDPRLLGARIGAPAVGIPRPAQLPPDVAGFTDRERELVSLDMVLAGAHPAGAVVCAVSGTAGVGKTTLAVHWARRVAERFPDGQLYVNLRGFDPAGSAVSPAQAVRGFLDALGVSPAGVPPSLEAQTGLYRSLLNDRRMLVVLDNARDAEQVRPLLPAAPGCMALITSRNRLASLAAVEGADLLVVDLLTAAQAGALLTYRLGAARVAAEPAAVSSIIERCAGLPLALAIIAGRAAAQPHLPLAALAHELEEIDGRLDTLNGGDPVSEIRAVFAGSCNALAETPARLFRLLGLHPERDVSLHAAASLVGLPPARVRALLAELVRVHLVNEIAPGRYSLHDLLRAYAAEQVATHEGDDARHAATRRMLDHYLHTADAAGSLLTRKQSLITLARAAPDTALALPGDHGQALTWFAAELPVLAAIVERPPQDFHPYAWQLAATLATFLDRQGHWLSLAVVQTAALRAAQRHGDQTAQANAHLGLGLSHVALDQDTAIGHFERALEIYERFGNHIGQAHTHQAFARALGAQQRHREALAHAYDSLKHYLAVDDRAGQSAALGGIGWYHAHLGDYAEALAHCRQALDLARQTLDLNGQAHNWDSIGYIRHQLGEHQRAVDCYRRALVLFRQTGDRQSMAIGLGYIGDAHRAAGDPAAAREAWSQALVIADELNLPESNPLRVRITRCLDRASLAERLPEP</sequence>
<proteinExistence type="inferred from homology"/>
<dbReference type="PROSITE" id="PS50005">
    <property type="entry name" value="TPR"/>
    <property type="match status" value="1"/>
</dbReference>
<evidence type="ECO:0000259" key="7">
    <source>
        <dbReference type="PROSITE" id="PS51755"/>
    </source>
</evidence>
<keyword evidence="9" id="KW-1185">Reference proteome</keyword>
<dbReference type="SMART" id="SM00028">
    <property type="entry name" value="TPR"/>
    <property type="match status" value="4"/>
</dbReference>
<feature type="domain" description="OmpR/PhoB-type" evidence="7">
    <location>
        <begin position="1"/>
        <end position="106"/>
    </location>
</feature>
<evidence type="ECO:0000313" key="9">
    <source>
        <dbReference type="Proteomes" id="UP001144036"/>
    </source>
</evidence>
<dbReference type="SMART" id="SM01043">
    <property type="entry name" value="BTAD"/>
    <property type="match status" value="1"/>
</dbReference>
<dbReference type="SUPFAM" id="SSF52540">
    <property type="entry name" value="P-loop containing nucleoside triphosphate hydrolases"/>
    <property type="match status" value="1"/>
</dbReference>
<dbReference type="PROSITE" id="PS51755">
    <property type="entry name" value="OMPR_PHOB"/>
    <property type="match status" value="1"/>
</dbReference>
<evidence type="ECO:0000256" key="2">
    <source>
        <dbReference type="ARBA" id="ARBA00023015"/>
    </source>
</evidence>
<dbReference type="Pfam" id="PF00486">
    <property type="entry name" value="Trans_reg_C"/>
    <property type="match status" value="1"/>
</dbReference>
<evidence type="ECO:0000256" key="6">
    <source>
        <dbReference type="PROSITE-ProRule" id="PRU01091"/>
    </source>
</evidence>
<comment type="caution">
    <text evidence="8">The sequence shown here is derived from an EMBL/GenBank/DDBJ whole genome shotgun (WGS) entry which is preliminary data.</text>
</comment>
<dbReference type="Pfam" id="PF13181">
    <property type="entry name" value="TPR_8"/>
    <property type="match status" value="1"/>
</dbReference>
<protein>
    <submittedName>
        <fullName evidence="8">BTAD domain-containing putative transcriptional regulator</fullName>
    </submittedName>
</protein>
<dbReference type="InterPro" id="IPR016032">
    <property type="entry name" value="Sig_transdc_resp-reg_C-effctor"/>
</dbReference>
<dbReference type="InterPro" id="IPR051677">
    <property type="entry name" value="AfsR-DnrI-RedD_regulator"/>
</dbReference>
<keyword evidence="5" id="KW-0802">TPR repeat</keyword>
<dbReference type="RefSeq" id="WP_270154447.1">
    <property type="nucleotide sequence ID" value="NZ_JAPNNL010000025.1"/>
</dbReference>
<dbReference type="SMART" id="SM00862">
    <property type="entry name" value="Trans_reg_C"/>
    <property type="match status" value="1"/>
</dbReference>
<dbReference type="Proteomes" id="UP001144036">
    <property type="component" value="Unassembled WGS sequence"/>
</dbReference>
<dbReference type="CDD" id="cd15831">
    <property type="entry name" value="BTAD"/>
    <property type="match status" value="1"/>
</dbReference>
<organism evidence="8 9">
    <name type="scientific">Nonomuraea corallina</name>
    <dbReference type="NCBI Taxonomy" id="2989783"/>
    <lineage>
        <taxon>Bacteria</taxon>
        <taxon>Bacillati</taxon>
        <taxon>Actinomycetota</taxon>
        <taxon>Actinomycetes</taxon>
        <taxon>Streptosporangiales</taxon>
        <taxon>Streptosporangiaceae</taxon>
        <taxon>Nonomuraea</taxon>
    </lineage>
</organism>
<accession>A0ABT4S8Z4</accession>
<evidence type="ECO:0000256" key="3">
    <source>
        <dbReference type="ARBA" id="ARBA00023125"/>
    </source>
</evidence>
<dbReference type="InterPro" id="IPR005158">
    <property type="entry name" value="BTAD"/>
</dbReference>
<dbReference type="EMBL" id="JAPNNL010000025">
    <property type="protein sequence ID" value="MDA0633639.1"/>
    <property type="molecule type" value="Genomic_DNA"/>
</dbReference>
<evidence type="ECO:0000256" key="5">
    <source>
        <dbReference type="PROSITE-ProRule" id="PRU00339"/>
    </source>
</evidence>
<dbReference type="SUPFAM" id="SSF48452">
    <property type="entry name" value="TPR-like"/>
    <property type="match status" value="3"/>
</dbReference>
<name>A0ABT4S8Z4_9ACTN</name>
<dbReference type="PANTHER" id="PTHR35807:SF1">
    <property type="entry name" value="TRANSCRIPTIONAL REGULATOR REDD"/>
    <property type="match status" value="1"/>
</dbReference>
<keyword evidence="4" id="KW-0804">Transcription</keyword>
<dbReference type="InterPro" id="IPR011990">
    <property type="entry name" value="TPR-like_helical_dom_sf"/>
</dbReference>
<keyword evidence="2" id="KW-0805">Transcription regulation</keyword>